<feature type="domain" description="PpiC" evidence="11">
    <location>
        <begin position="351"/>
        <end position="393"/>
    </location>
</feature>
<dbReference type="SUPFAM" id="SSF54534">
    <property type="entry name" value="FKBP-like"/>
    <property type="match status" value="2"/>
</dbReference>
<dbReference type="InterPro" id="IPR027304">
    <property type="entry name" value="Trigger_fact/SurA_dom_sf"/>
</dbReference>
<evidence type="ECO:0000256" key="4">
    <source>
        <dbReference type="ARBA" id="ARBA00023110"/>
    </source>
</evidence>
<keyword evidence="4 9" id="KW-0697">Rotamase</keyword>
<protein>
    <recommendedName>
        <fullName evidence="1">Parvulin-like PPIase</fullName>
    </recommendedName>
    <alternativeName>
        <fullName evidence="7">Peptidyl-prolyl cis-trans isomerase plp</fullName>
    </alternativeName>
    <alternativeName>
        <fullName evidence="8">Rotamase plp</fullName>
    </alternativeName>
</protein>
<keyword evidence="3" id="KW-0574">Periplasm</keyword>
<dbReference type="InterPro" id="IPR000297">
    <property type="entry name" value="PPIase_PpiC"/>
</dbReference>
<dbReference type="PANTHER" id="PTHR47637">
    <property type="entry name" value="CHAPERONE SURA"/>
    <property type="match status" value="1"/>
</dbReference>
<evidence type="ECO:0000256" key="1">
    <source>
        <dbReference type="ARBA" id="ARBA00018370"/>
    </source>
</evidence>
<evidence type="ECO:0000256" key="3">
    <source>
        <dbReference type="ARBA" id="ARBA00022764"/>
    </source>
</evidence>
<dbReference type="PROSITE" id="PS50198">
    <property type="entry name" value="PPIC_PPIASE_2"/>
    <property type="match status" value="2"/>
</dbReference>
<dbReference type="PANTHER" id="PTHR47637:SF1">
    <property type="entry name" value="CHAPERONE SURA"/>
    <property type="match status" value="1"/>
</dbReference>
<dbReference type="RefSeq" id="WP_302108776.1">
    <property type="nucleotide sequence ID" value="NZ_JAUKTR010000001.1"/>
</dbReference>
<reference evidence="12" key="1">
    <citation type="submission" date="2023-07" db="EMBL/GenBank/DDBJ databases">
        <title>Brevundimonas soil sp. nov., isolated from the soil of chemical plant.</title>
        <authorList>
            <person name="Wu N."/>
        </authorList>
    </citation>
    <scope>NUCLEOTIDE SEQUENCE</scope>
    <source>
        <strain evidence="12">XZ-24</strain>
    </source>
</reference>
<gene>
    <name evidence="12" type="ORF">Q0812_02840</name>
</gene>
<evidence type="ECO:0000256" key="8">
    <source>
        <dbReference type="ARBA" id="ARBA00031484"/>
    </source>
</evidence>
<evidence type="ECO:0000256" key="5">
    <source>
        <dbReference type="ARBA" id="ARBA00023186"/>
    </source>
</evidence>
<evidence type="ECO:0000256" key="7">
    <source>
        <dbReference type="ARBA" id="ARBA00030642"/>
    </source>
</evidence>
<feature type="domain" description="PpiC" evidence="11">
    <location>
        <begin position="192"/>
        <end position="290"/>
    </location>
</feature>
<dbReference type="Pfam" id="PF09312">
    <property type="entry name" value="SurA_N"/>
    <property type="match status" value="1"/>
</dbReference>
<sequence length="436" mass="46819">MRNAASIALAVIVAGTSMAPVAAQSMGQTPAGVPSQAPAPPPQFDLREGVVATVNDQLITSFDLRQRMLMVMSETQIQPTEQNLAAIQQRALNQLIDLRLQAQEIAQYPQVIPSDEEVNEQLQQMAAGNGGDVDAMLAFYQQAGIQPATIRERIRVETGWRRLVQGRYAPRARVSQEQVDAALARITAAAQRPQYLLGEIYLDAAQVGGQQTAMNGATQLVQEILRGAPFPAVARQFSAAPTAAAGGDAGWMIEGEIQPEIETVLQQMEPGQLSRPIPVQGGVWIVYLRDKRTGGVSTFASLKQAAIRLPADAPQAEVARAAQTLETLRPTLTCDNITTVAAQTPGVLATDLGESDVGDLLPAFQAIARNQEIGAISEPVRTQLGLHLVAVCNRRQGGAAIPSRDEVEGELFSQQLGMLERRYLRDLRASATVETP</sequence>
<dbReference type="Gene3D" id="1.10.4030.10">
    <property type="entry name" value="Porin chaperone SurA, peptide-binding domain"/>
    <property type="match status" value="1"/>
</dbReference>
<dbReference type="EMBL" id="JAUKTR010000001">
    <property type="protein sequence ID" value="MDO1558362.1"/>
    <property type="molecule type" value="Genomic_DNA"/>
</dbReference>
<keyword evidence="5" id="KW-0143">Chaperone</keyword>
<dbReference type="GO" id="GO:0016853">
    <property type="term" value="F:isomerase activity"/>
    <property type="evidence" value="ECO:0007669"/>
    <property type="project" value="UniProtKB-KW"/>
</dbReference>
<keyword evidence="2 10" id="KW-0732">Signal</keyword>
<dbReference type="InterPro" id="IPR046357">
    <property type="entry name" value="PPIase_dom_sf"/>
</dbReference>
<proteinExistence type="predicted"/>
<comment type="caution">
    <text evidence="12">The sequence shown here is derived from an EMBL/GenBank/DDBJ whole genome shotgun (WGS) entry which is preliminary data.</text>
</comment>
<organism evidence="12 13">
    <name type="scientific">Peiella sedimenti</name>
    <dbReference type="NCBI Taxonomy" id="3061083"/>
    <lineage>
        <taxon>Bacteria</taxon>
        <taxon>Pseudomonadati</taxon>
        <taxon>Pseudomonadota</taxon>
        <taxon>Alphaproteobacteria</taxon>
        <taxon>Caulobacterales</taxon>
        <taxon>Caulobacteraceae</taxon>
        <taxon>Peiella</taxon>
    </lineage>
</organism>
<keyword evidence="6 9" id="KW-0413">Isomerase</keyword>
<keyword evidence="13" id="KW-1185">Reference proteome</keyword>
<evidence type="ECO:0000259" key="11">
    <source>
        <dbReference type="PROSITE" id="PS50198"/>
    </source>
</evidence>
<feature type="chain" id="PRO_5047374330" description="Parvulin-like PPIase" evidence="10">
    <location>
        <begin position="20"/>
        <end position="436"/>
    </location>
</feature>
<dbReference type="SUPFAM" id="SSF109998">
    <property type="entry name" value="Triger factor/SurA peptide-binding domain-like"/>
    <property type="match status" value="1"/>
</dbReference>
<evidence type="ECO:0000256" key="9">
    <source>
        <dbReference type="PROSITE-ProRule" id="PRU00278"/>
    </source>
</evidence>
<accession>A0ABT8SIH7</accession>
<name>A0ABT8SIH7_9CAUL</name>
<dbReference type="InterPro" id="IPR050280">
    <property type="entry name" value="OMP_Chaperone_SurA"/>
</dbReference>
<evidence type="ECO:0000256" key="6">
    <source>
        <dbReference type="ARBA" id="ARBA00023235"/>
    </source>
</evidence>
<feature type="signal peptide" evidence="10">
    <location>
        <begin position="1"/>
        <end position="19"/>
    </location>
</feature>
<evidence type="ECO:0000256" key="2">
    <source>
        <dbReference type="ARBA" id="ARBA00022729"/>
    </source>
</evidence>
<dbReference type="InterPro" id="IPR015391">
    <property type="entry name" value="SurA_N"/>
</dbReference>
<evidence type="ECO:0000313" key="13">
    <source>
        <dbReference type="Proteomes" id="UP001169063"/>
    </source>
</evidence>
<dbReference type="Proteomes" id="UP001169063">
    <property type="component" value="Unassembled WGS sequence"/>
</dbReference>
<evidence type="ECO:0000313" key="12">
    <source>
        <dbReference type="EMBL" id="MDO1558362.1"/>
    </source>
</evidence>
<dbReference type="Pfam" id="PF00639">
    <property type="entry name" value="Rotamase"/>
    <property type="match status" value="2"/>
</dbReference>
<evidence type="ECO:0000256" key="10">
    <source>
        <dbReference type="SAM" id="SignalP"/>
    </source>
</evidence>
<dbReference type="Gene3D" id="3.10.50.40">
    <property type="match status" value="2"/>
</dbReference>